<comment type="similarity">
    <text evidence="2">Belongs to the AB hydrolase superfamily. AB hydrolase 2 family.</text>
</comment>
<evidence type="ECO:0000256" key="7">
    <source>
        <dbReference type="ARBA" id="ARBA00023098"/>
    </source>
</evidence>
<dbReference type="PANTHER" id="PTHR10655">
    <property type="entry name" value="LYSOPHOSPHOLIPASE-RELATED"/>
    <property type="match status" value="1"/>
</dbReference>
<dbReference type="SUPFAM" id="SSF53474">
    <property type="entry name" value="alpha/beta-Hydrolases"/>
    <property type="match status" value="1"/>
</dbReference>
<organism evidence="12">
    <name type="scientific">Hirondellea gigas</name>
    <dbReference type="NCBI Taxonomy" id="1518452"/>
    <lineage>
        <taxon>Eukaryota</taxon>
        <taxon>Metazoa</taxon>
        <taxon>Ecdysozoa</taxon>
        <taxon>Arthropoda</taxon>
        <taxon>Crustacea</taxon>
        <taxon>Multicrustacea</taxon>
        <taxon>Malacostraca</taxon>
        <taxon>Eumalacostraca</taxon>
        <taxon>Peracarida</taxon>
        <taxon>Amphipoda</taxon>
        <taxon>Amphilochidea</taxon>
        <taxon>Lysianassida</taxon>
        <taxon>Lysianassidira</taxon>
        <taxon>Lysianassoidea</taxon>
        <taxon>Lysianassidae</taxon>
        <taxon>Hirondellea</taxon>
    </lineage>
</organism>
<evidence type="ECO:0000256" key="8">
    <source>
        <dbReference type="ARBA" id="ARBA00031195"/>
    </source>
</evidence>
<dbReference type="GO" id="GO:0008474">
    <property type="term" value="F:palmitoyl-(protein) hydrolase activity"/>
    <property type="evidence" value="ECO:0007669"/>
    <property type="project" value="UniProtKB-EC"/>
</dbReference>
<reference evidence="12" key="2">
    <citation type="journal article" date="2018" name="Biosci. Biotechnol. Biochem.">
        <title>Polysaccharide hydrolase of the hadal zone amphipods Hirondellea gigas.</title>
        <authorList>
            <person name="Kobayashi H."/>
            <person name="Nagahama T."/>
            <person name="Arai W."/>
            <person name="Sasagawa Y."/>
            <person name="Umeda M."/>
            <person name="Hayashi T."/>
            <person name="Nikaido I."/>
            <person name="Watanabe H."/>
            <person name="Oguri K."/>
            <person name="Kitazato H."/>
            <person name="Fujioka K."/>
            <person name="Kido Y."/>
            <person name="Takami H."/>
        </authorList>
    </citation>
    <scope>NUCLEOTIDE SEQUENCE</scope>
    <source>
        <tissue evidence="12">Whole body</tissue>
    </source>
</reference>
<evidence type="ECO:0000256" key="2">
    <source>
        <dbReference type="ARBA" id="ARBA00006499"/>
    </source>
</evidence>
<evidence type="ECO:0000256" key="6">
    <source>
        <dbReference type="ARBA" id="ARBA00022832"/>
    </source>
</evidence>
<evidence type="ECO:0000259" key="11">
    <source>
        <dbReference type="Pfam" id="PF02230"/>
    </source>
</evidence>
<evidence type="ECO:0000256" key="3">
    <source>
        <dbReference type="ARBA" id="ARBA00012423"/>
    </source>
</evidence>
<evidence type="ECO:0000313" key="12">
    <source>
        <dbReference type="EMBL" id="LAB67150.1"/>
    </source>
</evidence>
<accession>A0A2P2HZW1</accession>
<dbReference type="EMBL" id="IACT01001716">
    <property type="protein sequence ID" value="LAC21050.1"/>
    <property type="molecule type" value="mRNA"/>
</dbReference>
<evidence type="ECO:0000256" key="5">
    <source>
        <dbReference type="ARBA" id="ARBA00022801"/>
    </source>
</evidence>
<dbReference type="InterPro" id="IPR029058">
    <property type="entry name" value="AB_hydrolase_fold"/>
</dbReference>
<proteinExistence type="evidence at transcript level"/>
<reference evidence="13" key="1">
    <citation type="submission" date="2017-11" db="EMBL/GenBank/DDBJ databases">
        <title>The sensing device of the deep-sea amphipod.</title>
        <authorList>
            <person name="Kobayashi H."/>
            <person name="Nagahama T."/>
            <person name="Arai W."/>
            <person name="Sasagawa Y."/>
            <person name="Umeda M."/>
            <person name="Hayashi T."/>
            <person name="Nikaido I."/>
            <person name="Watanabe H."/>
            <person name="Oguri K."/>
            <person name="Kitazato H."/>
            <person name="Fujioka K."/>
            <person name="Kido Y."/>
            <person name="Takami H."/>
        </authorList>
    </citation>
    <scope>NUCLEOTIDE SEQUENCE</scope>
    <source>
        <tissue evidence="13">Whole body</tissue>
    </source>
</reference>
<dbReference type="GO" id="GO:0005737">
    <property type="term" value="C:cytoplasm"/>
    <property type="evidence" value="ECO:0007669"/>
    <property type="project" value="UniProtKB-SubCell"/>
</dbReference>
<dbReference type="EMBL" id="IACF01001450">
    <property type="protein sequence ID" value="LAB67150.1"/>
    <property type="molecule type" value="mRNA"/>
</dbReference>
<keyword evidence="6" id="KW-0276">Fatty acid metabolism</keyword>
<dbReference type="InterPro" id="IPR050565">
    <property type="entry name" value="LYPA1-2/EST-like"/>
</dbReference>
<keyword evidence="5" id="KW-0378">Hydrolase</keyword>
<dbReference type="Gene3D" id="3.40.50.1820">
    <property type="entry name" value="alpha/beta hydrolase"/>
    <property type="match status" value="1"/>
</dbReference>
<comment type="subcellular location">
    <subcellularLocation>
        <location evidence="1">Cytoplasm</location>
    </subcellularLocation>
</comment>
<feature type="domain" description="Phospholipase/carboxylesterase/thioesterase" evidence="11">
    <location>
        <begin position="10"/>
        <end position="220"/>
    </location>
</feature>
<keyword evidence="7" id="KW-0443">Lipid metabolism</keyword>
<dbReference type="PANTHER" id="PTHR10655:SF68">
    <property type="entry name" value="PALMITOYL-PROTEIN HYDROLASE"/>
    <property type="match status" value="1"/>
</dbReference>
<dbReference type="InterPro" id="IPR003140">
    <property type="entry name" value="PLipase/COase/thioEstase"/>
</dbReference>
<protein>
    <recommendedName>
        <fullName evidence="3">palmitoyl-protein hydrolase</fullName>
        <ecNumber evidence="3">3.1.2.22</ecNumber>
    </recommendedName>
    <alternativeName>
        <fullName evidence="8">Palmitoyl-protein hydrolase</fullName>
    </alternativeName>
</protein>
<dbReference type="GO" id="GO:0052689">
    <property type="term" value="F:carboxylic ester hydrolase activity"/>
    <property type="evidence" value="ECO:0007669"/>
    <property type="project" value="TreeGrafter"/>
</dbReference>
<dbReference type="Pfam" id="PF02230">
    <property type="entry name" value="Abhydrolase_2"/>
    <property type="match status" value="1"/>
</dbReference>
<dbReference type="EC" id="3.1.2.22" evidence="3"/>
<dbReference type="GO" id="GO:0006631">
    <property type="term" value="P:fatty acid metabolic process"/>
    <property type="evidence" value="ECO:0007669"/>
    <property type="project" value="UniProtKB-KW"/>
</dbReference>
<sequence>MGDNSSKMAAPVILNATAKHSATVIFLHGLGDTGHGWASAMGNLSMPHIKVICPTAPVMPVTLNAGFKMPSWFDLTSLEVDAPEDAPGIKAARDKIHELIDAEVRSGIPANRIVLGGFSQGGGLALYSAFTHKESLAGVVALSCWLPLRSEFPQAALGNTATPILQCHGDCDPVVPFKFGQLTSSLIKKFAGNLEFKTYKGMMHSSCDEEMANVKDFVRQRIPSL</sequence>
<comment type="catalytic activity">
    <reaction evidence="10">
        <text>1-hexadecanoyl-sn-glycero-3-phosphocholine + H2O = sn-glycerol 3-phosphocholine + hexadecanoate + H(+)</text>
        <dbReference type="Rhea" id="RHEA:40435"/>
        <dbReference type="ChEBI" id="CHEBI:7896"/>
        <dbReference type="ChEBI" id="CHEBI:15377"/>
        <dbReference type="ChEBI" id="CHEBI:15378"/>
        <dbReference type="ChEBI" id="CHEBI:16870"/>
        <dbReference type="ChEBI" id="CHEBI:72998"/>
    </reaction>
    <physiologicalReaction direction="left-to-right" evidence="10">
        <dbReference type="Rhea" id="RHEA:40436"/>
    </physiologicalReaction>
</comment>
<evidence type="ECO:0000256" key="4">
    <source>
        <dbReference type="ARBA" id="ARBA00022490"/>
    </source>
</evidence>
<comment type="catalytic activity">
    <reaction evidence="9">
        <text>S-hexadecanoyl-L-cysteinyl-[protein] + H2O = L-cysteinyl-[protein] + hexadecanoate + H(+)</text>
        <dbReference type="Rhea" id="RHEA:19233"/>
        <dbReference type="Rhea" id="RHEA-COMP:10131"/>
        <dbReference type="Rhea" id="RHEA-COMP:11032"/>
        <dbReference type="ChEBI" id="CHEBI:7896"/>
        <dbReference type="ChEBI" id="CHEBI:15377"/>
        <dbReference type="ChEBI" id="CHEBI:15378"/>
        <dbReference type="ChEBI" id="CHEBI:29950"/>
        <dbReference type="ChEBI" id="CHEBI:74151"/>
        <dbReference type="EC" id="3.1.2.22"/>
    </reaction>
</comment>
<evidence type="ECO:0000256" key="9">
    <source>
        <dbReference type="ARBA" id="ARBA00047337"/>
    </source>
</evidence>
<name>A0A2P2HZW1_9CRUS</name>
<evidence type="ECO:0000256" key="10">
    <source>
        <dbReference type="ARBA" id="ARBA00048656"/>
    </source>
</evidence>
<dbReference type="FunFam" id="3.40.50.1820:FF:000010">
    <property type="entry name" value="Acyl-protein thioesterase 2"/>
    <property type="match status" value="1"/>
</dbReference>
<evidence type="ECO:0000256" key="1">
    <source>
        <dbReference type="ARBA" id="ARBA00004496"/>
    </source>
</evidence>
<dbReference type="AlphaFoldDB" id="A0A2P2HZW1"/>
<keyword evidence="4" id="KW-0963">Cytoplasm</keyword>
<evidence type="ECO:0000313" key="13">
    <source>
        <dbReference type="EMBL" id="LAC21050.1"/>
    </source>
</evidence>